<comment type="caution">
    <text evidence="1">The sequence shown here is derived from an EMBL/GenBank/DDBJ whole genome shotgun (WGS) entry which is preliminary data.</text>
</comment>
<dbReference type="EMBL" id="JAWRVI010000075">
    <property type="protein sequence ID" value="KAK4081368.1"/>
    <property type="molecule type" value="Genomic_DNA"/>
</dbReference>
<organism evidence="1 2">
    <name type="scientific">Purpureocillium lilacinum</name>
    <name type="common">Paecilomyces lilacinus</name>
    <dbReference type="NCBI Taxonomy" id="33203"/>
    <lineage>
        <taxon>Eukaryota</taxon>
        <taxon>Fungi</taxon>
        <taxon>Dikarya</taxon>
        <taxon>Ascomycota</taxon>
        <taxon>Pezizomycotina</taxon>
        <taxon>Sordariomycetes</taxon>
        <taxon>Hypocreomycetidae</taxon>
        <taxon>Hypocreales</taxon>
        <taxon>Ophiocordycipitaceae</taxon>
        <taxon>Purpureocillium</taxon>
    </lineage>
</organism>
<evidence type="ECO:0000313" key="1">
    <source>
        <dbReference type="EMBL" id="KAK4081368.1"/>
    </source>
</evidence>
<keyword evidence="2" id="KW-1185">Reference proteome</keyword>
<name>A0ABR0BIW5_PURLI</name>
<evidence type="ECO:0000313" key="2">
    <source>
        <dbReference type="Proteomes" id="UP001287286"/>
    </source>
</evidence>
<accession>A0ABR0BIW5</accession>
<proteinExistence type="predicted"/>
<dbReference type="Proteomes" id="UP001287286">
    <property type="component" value="Unassembled WGS sequence"/>
</dbReference>
<protein>
    <submittedName>
        <fullName evidence="1">Uncharacterized protein</fullName>
    </submittedName>
</protein>
<sequence>MDPMDLDHVPAPPPITMGCGLCNPETQICRVTIDFVQKVSVGRKYSWRIFKTTLDKRCERHTRYEGLDVDKFRQSDLDQMPFLSLEAVTEVMWAFATLVLNNIKTRAI</sequence>
<reference evidence="1 2" key="1">
    <citation type="journal article" date="2024" name="Microbiol. Resour. Announc.">
        <title>Genome annotations for the ascomycete fungi Trichoderma harzianum, Trichoderma aggressivum, and Purpureocillium lilacinum.</title>
        <authorList>
            <person name="Beijen E.P.W."/>
            <person name="Ohm R.A."/>
        </authorList>
    </citation>
    <scope>NUCLEOTIDE SEQUENCE [LARGE SCALE GENOMIC DNA]</scope>
    <source>
        <strain evidence="1 2">CBS 150709</strain>
    </source>
</reference>
<gene>
    <name evidence="1" type="ORF">Purlil1_11710</name>
</gene>